<dbReference type="Pfam" id="PF00106">
    <property type="entry name" value="adh_short"/>
    <property type="match status" value="1"/>
</dbReference>
<dbReference type="PRINTS" id="PR00081">
    <property type="entry name" value="GDHRDH"/>
</dbReference>
<keyword evidence="6" id="KW-1185">Reference proteome</keyword>
<dbReference type="CDD" id="cd05233">
    <property type="entry name" value="SDR_c"/>
    <property type="match status" value="1"/>
</dbReference>
<organism evidence="5 6">
    <name type="scientific">Rhodococcus gannanensis</name>
    <dbReference type="NCBI Taxonomy" id="1960308"/>
    <lineage>
        <taxon>Bacteria</taxon>
        <taxon>Bacillati</taxon>
        <taxon>Actinomycetota</taxon>
        <taxon>Actinomycetes</taxon>
        <taxon>Mycobacteriales</taxon>
        <taxon>Nocardiaceae</taxon>
        <taxon>Rhodococcus</taxon>
    </lineage>
</organism>
<dbReference type="InterPro" id="IPR036291">
    <property type="entry name" value="NAD(P)-bd_dom_sf"/>
</dbReference>
<reference evidence="6" key="1">
    <citation type="journal article" date="2019" name="Int. J. Syst. Evol. Microbiol.">
        <title>The Global Catalogue of Microorganisms (GCM) 10K type strain sequencing project: providing services to taxonomists for standard genome sequencing and annotation.</title>
        <authorList>
            <consortium name="The Broad Institute Genomics Platform"/>
            <consortium name="The Broad Institute Genome Sequencing Center for Infectious Disease"/>
            <person name="Wu L."/>
            <person name="Ma J."/>
        </authorList>
    </citation>
    <scope>NUCLEOTIDE SEQUENCE [LARGE SCALE GENOMIC DNA]</scope>
    <source>
        <strain evidence="6">DT72</strain>
    </source>
</reference>
<gene>
    <name evidence="5" type="ORF">ACFSJG_12585</name>
</gene>
<dbReference type="SUPFAM" id="SSF51735">
    <property type="entry name" value="NAD(P)-binding Rossmann-fold domains"/>
    <property type="match status" value="1"/>
</dbReference>
<evidence type="ECO:0000256" key="1">
    <source>
        <dbReference type="ARBA" id="ARBA00006484"/>
    </source>
</evidence>
<proteinExistence type="inferred from homology"/>
<evidence type="ECO:0000256" key="2">
    <source>
        <dbReference type="ARBA" id="ARBA00023002"/>
    </source>
</evidence>
<protein>
    <submittedName>
        <fullName evidence="5">SDR family oxidoreductase</fullName>
    </submittedName>
</protein>
<evidence type="ECO:0000256" key="3">
    <source>
        <dbReference type="RuleBase" id="RU000363"/>
    </source>
</evidence>
<name>A0ABW4P4Y1_9NOCA</name>
<evidence type="ECO:0000313" key="5">
    <source>
        <dbReference type="EMBL" id="MFD1813058.1"/>
    </source>
</evidence>
<dbReference type="RefSeq" id="WP_378485556.1">
    <property type="nucleotide sequence ID" value="NZ_JBHUFB010000010.1"/>
</dbReference>
<keyword evidence="2" id="KW-0560">Oxidoreductase</keyword>
<dbReference type="Gene3D" id="3.40.50.720">
    <property type="entry name" value="NAD(P)-binding Rossmann-like Domain"/>
    <property type="match status" value="1"/>
</dbReference>
<evidence type="ECO:0000259" key="4">
    <source>
        <dbReference type="SMART" id="SM00822"/>
    </source>
</evidence>
<comment type="caution">
    <text evidence="5">The sequence shown here is derived from an EMBL/GenBank/DDBJ whole genome shotgun (WGS) entry which is preliminary data.</text>
</comment>
<dbReference type="Proteomes" id="UP001597286">
    <property type="component" value="Unassembled WGS sequence"/>
</dbReference>
<dbReference type="PRINTS" id="PR00080">
    <property type="entry name" value="SDRFAMILY"/>
</dbReference>
<dbReference type="PANTHER" id="PTHR44196">
    <property type="entry name" value="DEHYDROGENASE/REDUCTASE SDR FAMILY MEMBER 7B"/>
    <property type="match status" value="1"/>
</dbReference>
<accession>A0ABW4P4Y1</accession>
<sequence length="295" mass="31111">MDNLAGKVVLVTGAARGIGREVAGRLHKRGASLVLVDLDREPLEALAAELGNRVVTAVADVTDLESTKTAVTTGVDVFGGIDIVVANAGIGSYGSVLAVDPAAFRRVIDVNLIGTFHTVRAALPSVVERRGYVLVVSSAAAYAPAPGMAAYDASKAGVEHFANSLRLEVAHLGVDVGSAHMAWIDTPLVREAKSDLGSFRTMLQSLPGPLGRTVSVQDCGERFEKGIARRARHIDVPGWVGWMRRLRPVLQSRLGERETRRLAPDLVPSMDSEVAALGRSVSARTRALGDGHTAG</sequence>
<comment type="similarity">
    <text evidence="1 3">Belongs to the short-chain dehydrogenases/reductases (SDR) family.</text>
</comment>
<dbReference type="NCBIfam" id="NF004526">
    <property type="entry name" value="PRK05872.1"/>
    <property type="match status" value="1"/>
</dbReference>
<dbReference type="PANTHER" id="PTHR44196:SF1">
    <property type="entry name" value="DEHYDROGENASE_REDUCTASE SDR FAMILY MEMBER 7B"/>
    <property type="match status" value="1"/>
</dbReference>
<dbReference type="InterPro" id="IPR002347">
    <property type="entry name" value="SDR_fam"/>
</dbReference>
<dbReference type="InterPro" id="IPR057326">
    <property type="entry name" value="KR_dom"/>
</dbReference>
<dbReference type="SMART" id="SM00822">
    <property type="entry name" value="PKS_KR"/>
    <property type="match status" value="1"/>
</dbReference>
<feature type="domain" description="Ketoreductase" evidence="4">
    <location>
        <begin position="7"/>
        <end position="186"/>
    </location>
</feature>
<dbReference type="EMBL" id="JBHUFB010000010">
    <property type="protein sequence ID" value="MFD1813058.1"/>
    <property type="molecule type" value="Genomic_DNA"/>
</dbReference>
<evidence type="ECO:0000313" key="6">
    <source>
        <dbReference type="Proteomes" id="UP001597286"/>
    </source>
</evidence>